<name>A0A2T0Q060_9ACTN</name>
<feature type="transmembrane region" description="Helical" evidence="1">
    <location>
        <begin position="51"/>
        <end position="72"/>
    </location>
</feature>
<feature type="transmembrane region" description="Helical" evidence="1">
    <location>
        <begin position="79"/>
        <end position="97"/>
    </location>
</feature>
<gene>
    <name evidence="2" type="ORF">CLV72_106213</name>
</gene>
<evidence type="ECO:0000313" key="3">
    <source>
        <dbReference type="Proteomes" id="UP000237846"/>
    </source>
</evidence>
<dbReference type="Proteomes" id="UP000237846">
    <property type="component" value="Unassembled WGS sequence"/>
</dbReference>
<keyword evidence="1" id="KW-0472">Membrane</keyword>
<evidence type="ECO:0000256" key="1">
    <source>
        <dbReference type="SAM" id="Phobius"/>
    </source>
</evidence>
<keyword evidence="3" id="KW-1185">Reference proteome</keyword>
<reference evidence="2 3" key="1">
    <citation type="submission" date="2018-03" db="EMBL/GenBank/DDBJ databases">
        <title>Genomic Encyclopedia of Archaeal and Bacterial Type Strains, Phase II (KMG-II): from individual species to whole genera.</title>
        <authorList>
            <person name="Goeker M."/>
        </authorList>
    </citation>
    <scope>NUCLEOTIDE SEQUENCE [LARGE SCALE GENOMIC DNA]</scope>
    <source>
        <strain evidence="2 3">DSM 45601</strain>
    </source>
</reference>
<sequence>MSRARGSAALVLAGAVLTLAGLPLADAEAHAYRPEGMAWVAAGGWPLSAGEWAAGLAAVAALAAFPVLALALRRPRLTGYALVPGALVLLLVLLYLADLEYTPAYAAWRLGPGLYAQLAGAGCALAGAAWALAGPRRTAGVRI</sequence>
<protein>
    <submittedName>
        <fullName evidence="2">Uncharacterized protein</fullName>
    </submittedName>
</protein>
<dbReference type="EMBL" id="PVZC01000006">
    <property type="protein sequence ID" value="PRX97177.1"/>
    <property type="molecule type" value="Genomic_DNA"/>
</dbReference>
<keyword evidence="1" id="KW-0812">Transmembrane</keyword>
<accession>A0A2T0Q060</accession>
<dbReference type="AlphaFoldDB" id="A0A2T0Q060"/>
<comment type="caution">
    <text evidence="2">The sequence shown here is derived from an EMBL/GenBank/DDBJ whole genome shotgun (WGS) entry which is preliminary data.</text>
</comment>
<organism evidence="2 3">
    <name type="scientific">Allonocardiopsis opalescens</name>
    <dbReference type="NCBI Taxonomy" id="1144618"/>
    <lineage>
        <taxon>Bacteria</taxon>
        <taxon>Bacillati</taxon>
        <taxon>Actinomycetota</taxon>
        <taxon>Actinomycetes</taxon>
        <taxon>Streptosporangiales</taxon>
        <taxon>Allonocardiopsis</taxon>
    </lineage>
</organism>
<evidence type="ECO:0000313" key="2">
    <source>
        <dbReference type="EMBL" id="PRX97177.1"/>
    </source>
</evidence>
<keyword evidence="1" id="KW-1133">Transmembrane helix</keyword>
<proteinExistence type="predicted"/>
<feature type="transmembrane region" description="Helical" evidence="1">
    <location>
        <begin position="113"/>
        <end position="133"/>
    </location>
</feature>